<feature type="region of interest" description="Disordered" evidence="1">
    <location>
        <begin position="448"/>
        <end position="469"/>
    </location>
</feature>
<dbReference type="Proteomes" id="UP000001861">
    <property type="component" value="Unassembled WGS sequence"/>
</dbReference>
<gene>
    <name evidence="3" type="ORF">CC1G_00730</name>
</gene>
<dbReference type="RefSeq" id="XP_001829551.1">
    <property type="nucleotide sequence ID" value="XM_001829499.1"/>
</dbReference>
<evidence type="ECO:0000256" key="2">
    <source>
        <dbReference type="SAM" id="SignalP"/>
    </source>
</evidence>
<dbReference type="OrthoDB" id="3053204at2759"/>
<proteinExistence type="predicted"/>
<dbReference type="GeneID" id="6005984"/>
<feature type="region of interest" description="Disordered" evidence="1">
    <location>
        <begin position="694"/>
        <end position="715"/>
    </location>
</feature>
<dbReference type="InParanoid" id="A8N3H4"/>
<feature type="region of interest" description="Disordered" evidence="1">
    <location>
        <begin position="537"/>
        <end position="602"/>
    </location>
</feature>
<name>A8N3H4_COPC7</name>
<dbReference type="AlphaFoldDB" id="A8N3H4"/>
<evidence type="ECO:0000313" key="3">
    <source>
        <dbReference type="EMBL" id="EAU92511.1"/>
    </source>
</evidence>
<feature type="compositionally biased region" description="Acidic residues" evidence="1">
    <location>
        <begin position="578"/>
        <end position="588"/>
    </location>
</feature>
<dbReference type="EMBL" id="AACS02000001">
    <property type="protein sequence ID" value="EAU92511.1"/>
    <property type="molecule type" value="Genomic_DNA"/>
</dbReference>
<reference evidence="3 4" key="1">
    <citation type="journal article" date="2010" name="Proc. Natl. Acad. Sci. U.S.A.">
        <title>Insights into evolution of multicellular fungi from the assembled chromosomes of the mushroom Coprinopsis cinerea (Coprinus cinereus).</title>
        <authorList>
            <person name="Stajich J.E."/>
            <person name="Wilke S.K."/>
            <person name="Ahren D."/>
            <person name="Au C.H."/>
            <person name="Birren B.W."/>
            <person name="Borodovsky M."/>
            <person name="Burns C."/>
            <person name="Canback B."/>
            <person name="Casselton L.A."/>
            <person name="Cheng C.K."/>
            <person name="Deng J."/>
            <person name="Dietrich F.S."/>
            <person name="Fargo D.C."/>
            <person name="Farman M.L."/>
            <person name="Gathman A.C."/>
            <person name="Goldberg J."/>
            <person name="Guigo R."/>
            <person name="Hoegger P.J."/>
            <person name="Hooker J.B."/>
            <person name="Huggins A."/>
            <person name="James T.Y."/>
            <person name="Kamada T."/>
            <person name="Kilaru S."/>
            <person name="Kodira C."/>
            <person name="Kues U."/>
            <person name="Kupfer D."/>
            <person name="Kwan H.S."/>
            <person name="Lomsadze A."/>
            <person name="Li W."/>
            <person name="Lilly W.W."/>
            <person name="Ma L.J."/>
            <person name="Mackey A.J."/>
            <person name="Manning G."/>
            <person name="Martin F."/>
            <person name="Muraguchi H."/>
            <person name="Natvig D.O."/>
            <person name="Palmerini H."/>
            <person name="Ramesh M.A."/>
            <person name="Rehmeyer C.J."/>
            <person name="Roe B.A."/>
            <person name="Shenoy N."/>
            <person name="Stanke M."/>
            <person name="Ter-Hovhannisyan V."/>
            <person name="Tunlid A."/>
            <person name="Velagapudi R."/>
            <person name="Vision T.J."/>
            <person name="Zeng Q."/>
            <person name="Zolan M.E."/>
            <person name="Pukkila P.J."/>
        </authorList>
    </citation>
    <scope>NUCLEOTIDE SEQUENCE [LARGE SCALE GENOMIC DNA]</scope>
    <source>
        <strain evidence="4">Okayama-7 / 130 / ATCC MYA-4618 / FGSC 9003</strain>
    </source>
</reference>
<feature type="signal peptide" evidence="2">
    <location>
        <begin position="1"/>
        <end position="20"/>
    </location>
</feature>
<evidence type="ECO:0000313" key="4">
    <source>
        <dbReference type="Proteomes" id="UP000001861"/>
    </source>
</evidence>
<feature type="chain" id="PRO_5002724328" evidence="2">
    <location>
        <begin position="21"/>
        <end position="723"/>
    </location>
</feature>
<feature type="region of interest" description="Disordered" evidence="1">
    <location>
        <begin position="365"/>
        <end position="403"/>
    </location>
</feature>
<evidence type="ECO:0000256" key="1">
    <source>
        <dbReference type="SAM" id="MobiDB-lite"/>
    </source>
</evidence>
<comment type="caution">
    <text evidence="3">The sequence shown here is derived from an EMBL/GenBank/DDBJ whole genome shotgun (WGS) entry which is preliminary data.</text>
</comment>
<protein>
    <submittedName>
        <fullName evidence="3">Uncharacterized protein</fullName>
    </submittedName>
</protein>
<feature type="region of interest" description="Disordered" evidence="1">
    <location>
        <begin position="88"/>
        <end position="118"/>
    </location>
</feature>
<sequence>MFFHIFWFLLLFNCIQHAVTHHLDTQHLAQQDLTMADTLDINGMPRPNDITCRYCSRVVPYHICTSTAAGNNGRWVATCNNDHGPNGQPFVHFPAGSRKPTSPPSTPPLAQTATLPDATAPPPMRCGVAGCKQRNLHPKCQRGLCKKDCIAAGGCSVLTHGNRDAFLNPAPAAVAPAQTVPPPPPPAVPATTQPPATRYQPQMAPVFTDGVARRQEALEKQAKASSVSRLNEMRSNHSVTVYVWTANGEPPLSHTFQEGDDESFIWPHIPLSRELLLPLGFLPADSAIPAPPIQILSDGDIRLWTGINLGYVARVSQPGGKIFLKLATVSECANFVALTAPPPPVPHLRHNLPGQRAEVRKLVRAVSTPATTSSKRSRAAAGLDHSRSPSPTTHELPPIQPAPFKVKAAKTSIKVEKVKLESTPASASAQLLAAIKPAPHKVQGVKIEPTAASSSKTKPVTTSALKTEPATTSALSQPLAAIKAAPYKVRGAQSTIKIEAPVIVKAGTPSGLEMKVKNEPITSVRVKQERVVIEIFDSDDEQVPAPGAGSSVNPITLDSDSDVPASPVLAATPSDSDYNSDEDADSDDGAAPSPPPVLLDDGPQWPRSFYACDIIDCLNRMVTRLPDGRLPKPRPIFEAYFPGMTYVRQTVSDQRKRFKLLPLEKQQAAVNAGRTDAGLWSEVMEDAPSLRWPTRLGMGKSGAAGKAKGKKRLRSVKEEIDIV</sequence>
<feature type="compositionally biased region" description="Polar residues" evidence="1">
    <location>
        <begin position="451"/>
        <end position="469"/>
    </location>
</feature>
<dbReference type="OMA" id="VSKETAC"/>
<keyword evidence="2" id="KW-0732">Signal</keyword>
<keyword evidence="4" id="KW-1185">Reference proteome</keyword>
<feature type="compositionally biased region" description="Low complexity" evidence="1">
    <location>
        <begin position="108"/>
        <end position="118"/>
    </location>
</feature>
<accession>A8N3H4</accession>
<dbReference type="KEGG" id="cci:CC1G_00730"/>
<feature type="compositionally biased region" description="Low complexity" evidence="1">
    <location>
        <begin position="697"/>
        <end position="706"/>
    </location>
</feature>
<dbReference type="VEuPathDB" id="FungiDB:CC1G_00730"/>
<organism evidence="3 4">
    <name type="scientific">Coprinopsis cinerea (strain Okayama-7 / 130 / ATCC MYA-4618 / FGSC 9003)</name>
    <name type="common">Inky cap fungus</name>
    <name type="synonym">Hormographiella aspergillata</name>
    <dbReference type="NCBI Taxonomy" id="240176"/>
    <lineage>
        <taxon>Eukaryota</taxon>
        <taxon>Fungi</taxon>
        <taxon>Dikarya</taxon>
        <taxon>Basidiomycota</taxon>
        <taxon>Agaricomycotina</taxon>
        <taxon>Agaricomycetes</taxon>
        <taxon>Agaricomycetidae</taxon>
        <taxon>Agaricales</taxon>
        <taxon>Agaricineae</taxon>
        <taxon>Psathyrellaceae</taxon>
        <taxon>Coprinopsis</taxon>
    </lineage>
</organism>